<dbReference type="InterPro" id="IPR025792">
    <property type="entry name" value="tRNA_Gua_MeTrfase_euk"/>
</dbReference>
<evidence type="ECO:0000313" key="12">
    <source>
        <dbReference type="EMBL" id="CAE2292028.1"/>
    </source>
</evidence>
<feature type="binding site" evidence="10">
    <location>
        <begin position="406"/>
        <end position="407"/>
    </location>
    <ligand>
        <name>S-adenosyl-L-methionine</name>
        <dbReference type="ChEBI" id="CHEBI:59789"/>
    </ligand>
</feature>
<evidence type="ECO:0000256" key="7">
    <source>
        <dbReference type="ARBA" id="ARBA00023128"/>
    </source>
</evidence>
<reference evidence="12" key="1">
    <citation type="submission" date="2021-01" db="EMBL/GenBank/DDBJ databases">
        <authorList>
            <person name="Corre E."/>
            <person name="Pelletier E."/>
            <person name="Niang G."/>
            <person name="Scheremetjew M."/>
            <person name="Finn R."/>
            <person name="Kale V."/>
            <person name="Holt S."/>
            <person name="Cochrane G."/>
            <person name="Meng A."/>
            <person name="Brown T."/>
            <person name="Cohen L."/>
        </authorList>
    </citation>
    <scope>NUCLEOTIDE SEQUENCE</scope>
    <source>
        <strain evidence="12">CCMP 2712</strain>
    </source>
</reference>
<evidence type="ECO:0000256" key="10">
    <source>
        <dbReference type="HAMAP-Rule" id="MF_03152"/>
    </source>
</evidence>
<comment type="similarity">
    <text evidence="1">Belongs to the class I-like SAM-binding methyltransferase superfamily. TRM5/TYW2 family.</text>
</comment>
<evidence type="ECO:0000256" key="2">
    <source>
        <dbReference type="ARBA" id="ARBA00022490"/>
    </source>
</evidence>
<keyword evidence="7 10" id="KW-0496">Mitochondrion</keyword>
<comment type="similarity">
    <text evidence="10">Belongs to the TRM5 / TYW2 family.</text>
</comment>
<dbReference type="GO" id="GO:0052906">
    <property type="term" value="F:tRNA (guanine(37)-N1)-methyltransferase activity"/>
    <property type="evidence" value="ECO:0007669"/>
    <property type="project" value="UniProtKB-UniRule"/>
</dbReference>
<evidence type="ECO:0000256" key="3">
    <source>
        <dbReference type="ARBA" id="ARBA00022603"/>
    </source>
</evidence>
<protein>
    <recommendedName>
        <fullName evidence="10">tRNA (guanine(37)-N1)-methyltransferase</fullName>
        <ecNumber evidence="10">2.1.1.228</ecNumber>
    </recommendedName>
    <alternativeName>
        <fullName evidence="10">M1G-methyltransferase</fullName>
    </alternativeName>
    <alternativeName>
        <fullName evidence="10">tRNA [GM37] methyltransferase</fullName>
    </alternativeName>
    <alternativeName>
        <fullName evidence="10">tRNA methyltransferase 5 homolog</fullName>
    </alternativeName>
</protein>
<evidence type="ECO:0000256" key="6">
    <source>
        <dbReference type="ARBA" id="ARBA00022694"/>
    </source>
</evidence>
<dbReference type="GO" id="GO:0005759">
    <property type="term" value="C:mitochondrial matrix"/>
    <property type="evidence" value="ECO:0007669"/>
    <property type="project" value="UniProtKB-SubCell"/>
</dbReference>
<dbReference type="InterPro" id="IPR029063">
    <property type="entry name" value="SAM-dependent_MTases_sf"/>
</dbReference>
<dbReference type="AlphaFoldDB" id="A0A7S4NJ25"/>
<evidence type="ECO:0000256" key="9">
    <source>
        <dbReference type="ARBA" id="ARBA00047783"/>
    </source>
</evidence>
<comment type="subcellular location">
    <subcellularLocation>
        <location evidence="10">Mitochondrion matrix</location>
    </subcellularLocation>
    <subcellularLocation>
        <location evidence="10">Nucleus</location>
    </subcellularLocation>
    <subcellularLocation>
        <location evidence="10">Cytoplasm</location>
    </subcellularLocation>
    <text evidence="10">Predominantly in the mitochondria and in the nucleus.</text>
</comment>
<dbReference type="Pfam" id="PF02475">
    <property type="entry name" value="TRM5-TYW2_MTfase"/>
    <property type="match status" value="1"/>
</dbReference>
<dbReference type="Gene3D" id="3.30.300.110">
    <property type="entry name" value="Met-10+ protein-like domains"/>
    <property type="match status" value="1"/>
</dbReference>
<keyword evidence="3 10" id="KW-0489">Methyltransferase</keyword>
<feature type="binding site" evidence="10">
    <location>
        <begin position="441"/>
        <end position="442"/>
    </location>
    <ligand>
        <name>S-adenosyl-L-methionine</name>
        <dbReference type="ChEBI" id="CHEBI:59789"/>
    </ligand>
</feature>
<evidence type="ECO:0000259" key="11">
    <source>
        <dbReference type="PROSITE" id="PS51684"/>
    </source>
</evidence>
<dbReference type="InterPro" id="IPR056743">
    <property type="entry name" value="TRM5-TYW2-like_MTfase"/>
</dbReference>
<dbReference type="GO" id="GO:0002939">
    <property type="term" value="P:tRNA N1-guanine methylation"/>
    <property type="evidence" value="ECO:0007669"/>
    <property type="project" value="TreeGrafter"/>
</dbReference>
<feature type="domain" description="SAM-dependent methyltransferase TRM5/TYW2-type" evidence="11">
    <location>
        <begin position="279"/>
        <end position="547"/>
    </location>
</feature>
<keyword evidence="8 10" id="KW-0539">Nucleus</keyword>
<gene>
    <name evidence="12" type="ORF">GTHE00462_LOCUS11557</name>
</gene>
<dbReference type="FunFam" id="3.30.300.110:FF:000001">
    <property type="entry name" value="tRNA (guanine(37)-N1)-methyltransferase"/>
    <property type="match status" value="1"/>
</dbReference>
<dbReference type="PANTHER" id="PTHR23245">
    <property type="entry name" value="TRNA METHYLTRANSFERASE"/>
    <property type="match status" value="1"/>
</dbReference>
<keyword evidence="6 10" id="KW-0819">tRNA processing</keyword>
<comment type="subunit">
    <text evidence="10">Monomer.</text>
</comment>
<dbReference type="Pfam" id="PF25133">
    <property type="entry name" value="TYW2_N_2"/>
    <property type="match status" value="1"/>
</dbReference>
<keyword evidence="2 10" id="KW-0963">Cytoplasm</keyword>
<dbReference type="EC" id="2.1.1.228" evidence="10"/>
<proteinExistence type="inferred from homology"/>
<comment type="function">
    <text evidence="10">Specifically methylates the N1 position of guanosine-37 in various cytoplasmic and mitochondrial tRNAs. Methylation is not dependent on the nature of the nucleoside 5' of the target nucleoside. This is the first step in the biosynthesis of wybutosine (yW), a modified base adjacent to the anticodon of tRNAs and required for accurate decoding.</text>
</comment>
<dbReference type="InterPro" id="IPR056744">
    <property type="entry name" value="TRM5/TYW2-like_N"/>
</dbReference>
<dbReference type="SUPFAM" id="SSF53335">
    <property type="entry name" value="S-adenosyl-L-methionine-dependent methyltransferases"/>
    <property type="match status" value="1"/>
</dbReference>
<dbReference type="PROSITE" id="PS51684">
    <property type="entry name" value="SAM_MT_TRM5_TYW2"/>
    <property type="match status" value="1"/>
</dbReference>
<keyword evidence="4 10" id="KW-0808">Transferase</keyword>
<organism evidence="12">
    <name type="scientific">Guillardia theta</name>
    <name type="common">Cryptophyte</name>
    <name type="synonym">Cryptomonas phi</name>
    <dbReference type="NCBI Taxonomy" id="55529"/>
    <lineage>
        <taxon>Eukaryota</taxon>
        <taxon>Cryptophyceae</taxon>
        <taxon>Pyrenomonadales</taxon>
        <taxon>Geminigeraceae</taxon>
        <taxon>Guillardia</taxon>
    </lineage>
</organism>
<keyword evidence="5 10" id="KW-0949">S-adenosyl-L-methionine</keyword>
<dbReference type="GO" id="GO:0005634">
    <property type="term" value="C:nucleus"/>
    <property type="evidence" value="ECO:0007669"/>
    <property type="project" value="UniProtKB-SubCell"/>
</dbReference>
<dbReference type="Gene3D" id="3.40.50.150">
    <property type="entry name" value="Vaccinia Virus protein VP39"/>
    <property type="match status" value="1"/>
</dbReference>
<dbReference type="EMBL" id="HBKN01014847">
    <property type="protein sequence ID" value="CAE2292028.1"/>
    <property type="molecule type" value="Transcribed_RNA"/>
</dbReference>
<dbReference type="InterPro" id="IPR030382">
    <property type="entry name" value="MeTrfase_TRM5/TYW2"/>
</dbReference>
<dbReference type="HAMAP" id="MF_03152">
    <property type="entry name" value="TRM5"/>
    <property type="match status" value="1"/>
</dbReference>
<evidence type="ECO:0000256" key="4">
    <source>
        <dbReference type="ARBA" id="ARBA00022679"/>
    </source>
</evidence>
<feature type="binding site" evidence="10">
    <location>
        <position position="368"/>
    </location>
    <ligand>
        <name>S-adenosyl-L-methionine</name>
        <dbReference type="ChEBI" id="CHEBI:59789"/>
    </ligand>
</feature>
<comment type="catalytic activity">
    <reaction evidence="9 10">
        <text>guanosine(37) in tRNA + S-adenosyl-L-methionine = N(1)-methylguanosine(37) in tRNA + S-adenosyl-L-homocysteine + H(+)</text>
        <dbReference type="Rhea" id="RHEA:36899"/>
        <dbReference type="Rhea" id="RHEA-COMP:10145"/>
        <dbReference type="Rhea" id="RHEA-COMP:10147"/>
        <dbReference type="ChEBI" id="CHEBI:15378"/>
        <dbReference type="ChEBI" id="CHEBI:57856"/>
        <dbReference type="ChEBI" id="CHEBI:59789"/>
        <dbReference type="ChEBI" id="CHEBI:73542"/>
        <dbReference type="ChEBI" id="CHEBI:74269"/>
        <dbReference type="EC" id="2.1.1.228"/>
    </reaction>
</comment>
<dbReference type="GO" id="GO:0070901">
    <property type="term" value="P:mitochondrial tRNA methylation"/>
    <property type="evidence" value="ECO:0007669"/>
    <property type="project" value="UniProtKB-ARBA"/>
</dbReference>
<name>A0A7S4NJ25_GUITH</name>
<evidence type="ECO:0000256" key="5">
    <source>
        <dbReference type="ARBA" id="ARBA00022691"/>
    </source>
</evidence>
<dbReference type="PANTHER" id="PTHR23245:SF36">
    <property type="entry name" value="TRNA (GUANINE(37)-N1)-METHYLTRANSFERASE"/>
    <property type="match status" value="1"/>
</dbReference>
<evidence type="ECO:0000256" key="8">
    <source>
        <dbReference type="ARBA" id="ARBA00023242"/>
    </source>
</evidence>
<sequence length="547" mass="62182">MRMVRQPSFGFIPCSLGGLRSEHGAVRNEASALCCSSTSPLSSSSPWLIDRSPRSKQRFKEARVVECRMNLRGGSLGQWWNLFGWIPFLSMGSASSHTVESLTSRRKRLWGRPADPSGVAAQHDTKKIRKTQCRAVHTGGDMNRENDLNISSFSKEIVVPAIRLDARHCSLVHTELRKYLFNLPKLKIVRKDHENPDKRRILLVSKHVEDDGSMQAMFRNTSNDHAYGMDDMHDDVKRFSEKYDASIVSEKVMITHQNLGADEMMRELLPENVTIPTGFQQIGHIAHLNLKDEHQPFKHLIAQVILLKSAHIKTVVNKVGQIENKLRVPEFEVLAGIPDMSTEVKQNDLVFKLDYSKVYWNSRLDHEREVLVEGFEPDSEIWDVFAGIGPFALVAAVKGCNVFANDLNPESHHYCKMNYKLNAKKFGKRCEQLVAQCSNLDAREFIRQRMASHAANSTRRRVHVIMNLPASASDFLDAFNVDSSSACEPPMIHLYCFSKHDDPEAEIHERACLSLGRTIPRESVRLREVRLVAPGKRMFCFSFPLPR</sequence>
<evidence type="ECO:0000256" key="1">
    <source>
        <dbReference type="ARBA" id="ARBA00009775"/>
    </source>
</evidence>
<accession>A0A7S4NJ25</accession>
<feature type="binding site" evidence="10">
    <location>
        <position position="467"/>
    </location>
    <ligand>
        <name>S-adenosyl-L-methionine</name>
        <dbReference type="ChEBI" id="CHEBI:59789"/>
    </ligand>
</feature>